<sequence length="393" mass="45362">MFKYLPYGHQWIDNRDIEQVIKVLESSWITQGPKVDEFEKTLAEFVGARYVVVFNSGTASLHAACFAAGVKKGDEAITTPISFVATGNCVLYLGAKPVFADIKEDTYNINPEEIKKKVTSRTKVILPVDFAGHPVDLKEIHRIAKENNLLIIEDACHALGAEYKNEKIGSCRYSDMTVFSFHPVKQITTGEGGAVTTNNKDFYDRLILFRNHGITKNPVRFIDKNEGPWYYEMQNLGFNYRITDFQCALGISQLKKLDKFIERRKEIVQMYNEAFEKMEEVIIPQEKPDVKSAWHLYVIRLKLDEIGKSRREIFEALRKENIGVQVHYIPVYYHPYYQKLGYQKGICPVAEKYYEEAITLPLFPKMKNSDVIRVINKVKKTVAYSRKKVFIQV</sequence>
<proteinExistence type="inferred from homology"/>
<evidence type="ECO:0000256" key="2">
    <source>
        <dbReference type="PIRSR" id="PIRSR000390-2"/>
    </source>
</evidence>
<dbReference type="PIRSF" id="PIRSF000390">
    <property type="entry name" value="PLP_StrS"/>
    <property type="match status" value="1"/>
</dbReference>
<gene>
    <name evidence="4" type="primary">pseC</name>
    <name evidence="4" type="ORF">DRI96_01950</name>
</gene>
<keyword evidence="4" id="KW-0032">Aminotransferase</keyword>
<feature type="active site" description="Proton acceptor" evidence="1">
    <location>
        <position position="185"/>
    </location>
</feature>
<dbReference type="InterPro" id="IPR015422">
    <property type="entry name" value="PyrdxlP-dep_Trfase_small"/>
</dbReference>
<dbReference type="GO" id="GO:0008483">
    <property type="term" value="F:transaminase activity"/>
    <property type="evidence" value="ECO:0007669"/>
    <property type="project" value="UniProtKB-KW"/>
</dbReference>
<dbReference type="Pfam" id="PF01041">
    <property type="entry name" value="DegT_DnrJ_EryC1"/>
    <property type="match status" value="1"/>
</dbReference>
<dbReference type="NCBIfam" id="TIGR03588">
    <property type="entry name" value="PseC"/>
    <property type="match status" value="1"/>
</dbReference>
<dbReference type="Gene3D" id="3.40.640.10">
    <property type="entry name" value="Type I PLP-dependent aspartate aminotransferase-like (Major domain)"/>
    <property type="match status" value="1"/>
</dbReference>
<organism evidence="4 5">
    <name type="scientific">Aerophobetes bacterium</name>
    <dbReference type="NCBI Taxonomy" id="2030807"/>
    <lineage>
        <taxon>Bacteria</taxon>
        <taxon>Candidatus Aerophobota</taxon>
    </lineage>
</organism>
<name>A0A662DHW1_UNCAE</name>
<dbReference type="InterPro" id="IPR000653">
    <property type="entry name" value="DegT/StrS_aminotransferase"/>
</dbReference>
<accession>A0A662DHW1</accession>
<keyword evidence="2 3" id="KW-0663">Pyridoxal phosphate</keyword>
<evidence type="ECO:0000313" key="4">
    <source>
        <dbReference type="EMBL" id="RLE14097.1"/>
    </source>
</evidence>
<dbReference type="CDD" id="cd00616">
    <property type="entry name" value="AHBA_syn"/>
    <property type="match status" value="1"/>
</dbReference>
<protein>
    <submittedName>
        <fullName evidence="4">UDP-4-amino-4, 6-dideoxy-N-acetyl-beta-L-altrosamine transaminase</fullName>
        <ecNumber evidence="4">2.6.1.92</ecNumber>
    </submittedName>
</protein>
<dbReference type="PANTHER" id="PTHR30244:SF34">
    <property type="entry name" value="DTDP-4-AMINO-4,6-DIDEOXYGALACTOSE TRANSAMINASE"/>
    <property type="match status" value="1"/>
</dbReference>
<comment type="caution">
    <text evidence="4">The sequence shown here is derived from an EMBL/GenBank/DDBJ whole genome shotgun (WGS) entry which is preliminary data.</text>
</comment>
<dbReference type="AlphaFoldDB" id="A0A662DHW1"/>
<comment type="similarity">
    <text evidence="3">Belongs to the DegT/DnrJ/EryC1 family.</text>
</comment>
<dbReference type="Proteomes" id="UP000267654">
    <property type="component" value="Unassembled WGS sequence"/>
</dbReference>
<feature type="modified residue" description="N6-(pyridoxal phosphate)lysine" evidence="2">
    <location>
        <position position="185"/>
    </location>
</feature>
<dbReference type="SUPFAM" id="SSF53383">
    <property type="entry name" value="PLP-dependent transferases"/>
    <property type="match status" value="1"/>
</dbReference>
<dbReference type="PANTHER" id="PTHR30244">
    <property type="entry name" value="TRANSAMINASE"/>
    <property type="match status" value="1"/>
</dbReference>
<dbReference type="InterPro" id="IPR015421">
    <property type="entry name" value="PyrdxlP-dep_Trfase_major"/>
</dbReference>
<keyword evidence="4" id="KW-0808">Transferase</keyword>
<dbReference type="InterPro" id="IPR020026">
    <property type="entry name" value="PseC"/>
</dbReference>
<dbReference type="GO" id="GO:0000271">
    <property type="term" value="P:polysaccharide biosynthetic process"/>
    <property type="evidence" value="ECO:0007669"/>
    <property type="project" value="TreeGrafter"/>
</dbReference>
<dbReference type="EMBL" id="QMQB01000054">
    <property type="protein sequence ID" value="RLE14097.1"/>
    <property type="molecule type" value="Genomic_DNA"/>
</dbReference>
<dbReference type="Gene3D" id="3.90.1150.10">
    <property type="entry name" value="Aspartate Aminotransferase, domain 1"/>
    <property type="match status" value="1"/>
</dbReference>
<dbReference type="EC" id="2.6.1.92" evidence="4"/>
<dbReference type="GO" id="GO:0030170">
    <property type="term" value="F:pyridoxal phosphate binding"/>
    <property type="evidence" value="ECO:0007669"/>
    <property type="project" value="TreeGrafter"/>
</dbReference>
<evidence type="ECO:0000256" key="1">
    <source>
        <dbReference type="PIRSR" id="PIRSR000390-1"/>
    </source>
</evidence>
<reference evidence="4 5" key="1">
    <citation type="submission" date="2018-06" db="EMBL/GenBank/DDBJ databases">
        <title>Extensive metabolic versatility and redundancy in microbially diverse, dynamic hydrothermal sediments.</title>
        <authorList>
            <person name="Dombrowski N."/>
            <person name="Teske A."/>
            <person name="Baker B.J."/>
        </authorList>
    </citation>
    <scope>NUCLEOTIDE SEQUENCE [LARGE SCALE GENOMIC DNA]</scope>
    <source>
        <strain evidence="4">B19_G9</strain>
    </source>
</reference>
<evidence type="ECO:0000313" key="5">
    <source>
        <dbReference type="Proteomes" id="UP000267654"/>
    </source>
</evidence>
<evidence type="ECO:0000256" key="3">
    <source>
        <dbReference type="RuleBase" id="RU004508"/>
    </source>
</evidence>
<dbReference type="InterPro" id="IPR015424">
    <property type="entry name" value="PyrdxlP-dep_Trfase"/>
</dbReference>